<name>A0A8X7ML83_9BASI</name>
<accession>A0A8X7ML83</accession>
<feature type="region of interest" description="Disordered" evidence="1">
    <location>
        <begin position="121"/>
        <end position="182"/>
    </location>
</feature>
<feature type="compositionally biased region" description="Basic residues" evidence="1">
    <location>
        <begin position="333"/>
        <end position="347"/>
    </location>
</feature>
<feature type="region of interest" description="Disordered" evidence="1">
    <location>
        <begin position="309"/>
        <end position="347"/>
    </location>
</feature>
<keyword evidence="3" id="KW-1185">Reference proteome</keyword>
<dbReference type="Proteomes" id="UP000077684">
    <property type="component" value="Unassembled WGS sequence"/>
</dbReference>
<feature type="compositionally biased region" description="Acidic residues" evidence="1">
    <location>
        <begin position="230"/>
        <end position="240"/>
    </location>
</feature>
<organism evidence="2 3">
    <name type="scientific">Tilletia controversa</name>
    <name type="common">dwarf bunt fungus</name>
    <dbReference type="NCBI Taxonomy" id="13291"/>
    <lineage>
        <taxon>Eukaryota</taxon>
        <taxon>Fungi</taxon>
        <taxon>Dikarya</taxon>
        <taxon>Basidiomycota</taxon>
        <taxon>Ustilaginomycotina</taxon>
        <taxon>Exobasidiomycetes</taxon>
        <taxon>Tilletiales</taxon>
        <taxon>Tilletiaceae</taxon>
        <taxon>Tilletia</taxon>
    </lineage>
</organism>
<comment type="caution">
    <text evidence="2">The sequence shown here is derived from an EMBL/GenBank/DDBJ whole genome shotgun (WGS) entry which is preliminary data.</text>
</comment>
<reference evidence="2" key="2">
    <citation type="journal article" date="2019" name="IMA Fungus">
        <title>Genome sequencing and comparison of five Tilletia species to identify candidate genes for the detection of regulated species infecting wheat.</title>
        <authorList>
            <person name="Nguyen H.D.T."/>
            <person name="Sultana T."/>
            <person name="Kesanakurti P."/>
            <person name="Hambleton S."/>
        </authorList>
    </citation>
    <scope>NUCLEOTIDE SEQUENCE</scope>
    <source>
        <strain evidence="2">DAOMC 236426</strain>
    </source>
</reference>
<feature type="compositionally biased region" description="Low complexity" evidence="1">
    <location>
        <begin position="130"/>
        <end position="140"/>
    </location>
</feature>
<evidence type="ECO:0000313" key="2">
    <source>
        <dbReference type="EMBL" id="KAE8240150.1"/>
    </source>
</evidence>
<sequence length="347" mass="40359">MQAASEEEQRKRQYFIECRDGLLADLSTQLQEKATEMQNGLKEHIDAALNDYHEAAKTFTAAHQVVDLDDVDHSQVKDGKIVLVLNDIQLDEVQHALRRHRETEGRIEELEREMNALRTKLEEQRREQRQQPAQRTQSRQLPEFTDEEDLESGPVRDADRSPPRKRSRSRKVVGPGRPDAKIQEAFEELVREGFGIDPDEPWPDYPSISRNSPEWPRYPPTAKPIRSENPDDSEEDDADEEGELMDRLDWVGGRMDDAEFRSILRKHAKTLTDEADAYRLPPKEQMREYDYIYRACARTLENIKRTCRERKQKDAATLLSKKETKASNQGLARHGHLRLRGGRQNRV</sequence>
<proteinExistence type="predicted"/>
<dbReference type="AlphaFoldDB" id="A0A8X7ML83"/>
<evidence type="ECO:0000256" key="1">
    <source>
        <dbReference type="SAM" id="MobiDB-lite"/>
    </source>
</evidence>
<dbReference type="EMBL" id="LWDE02001516">
    <property type="protein sequence ID" value="KAE8240150.1"/>
    <property type="molecule type" value="Genomic_DNA"/>
</dbReference>
<evidence type="ECO:0000313" key="3">
    <source>
        <dbReference type="Proteomes" id="UP000077684"/>
    </source>
</evidence>
<feature type="region of interest" description="Disordered" evidence="1">
    <location>
        <begin position="194"/>
        <end position="240"/>
    </location>
</feature>
<gene>
    <name evidence="2" type="ORF">A4X06_0g7888</name>
</gene>
<reference evidence="2" key="1">
    <citation type="submission" date="2016-04" db="EMBL/GenBank/DDBJ databases">
        <authorList>
            <person name="Nguyen H.D."/>
            <person name="Samba Siva P."/>
            <person name="Cullis J."/>
            <person name="Levesque C.A."/>
            <person name="Hambleton S."/>
        </authorList>
    </citation>
    <scope>NUCLEOTIDE SEQUENCE</scope>
    <source>
        <strain evidence="2">DAOMC 236426</strain>
    </source>
</reference>
<protein>
    <submittedName>
        <fullName evidence="2">Uncharacterized protein</fullName>
    </submittedName>
</protein>
<feature type="compositionally biased region" description="Basic and acidic residues" evidence="1">
    <location>
        <begin position="309"/>
        <end position="325"/>
    </location>
</feature>